<organism evidence="1 2">
    <name type="scientific">Stieleria maiorica</name>
    <dbReference type="NCBI Taxonomy" id="2795974"/>
    <lineage>
        <taxon>Bacteria</taxon>
        <taxon>Pseudomonadati</taxon>
        <taxon>Planctomycetota</taxon>
        <taxon>Planctomycetia</taxon>
        <taxon>Pirellulales</taxon>
        <taxon>Pirellulaceae</taxon>
        <taxon>Stieleria</taxon>
    </lineage>
</organism>
<protein>
    <submittedName>
        <fullName evidence="1">Uncharacterized protein</fullName>
    </submittedName>
</protein>
<dbReference type="AlphaFoldDB" id="A0A5B9MGR2"/>
<reference evidence="1 2" key="1">
    <citation type="submission" date="2019-02" db="EMBL/GenBank/DDBJ databases">
        <title>Planctomycetal bacteria perform biofilm scaping via a novel small molecule.</title>
        <authorList>
            <person name="Jeske O."/>
            <person name="Boedeker C."/>
            <person name="Wiegand S."/>
            <person name="Breitling P."/>
            <person name="Kallscheuer N."/>
            <person name="Jogler M."/>
            <person name="Rohde M."/>
            <person name="Petersen J."/>
            <person name="Medema M.H."/>
            <person name="Surup F."/>
            <person name="Jogler C."/>
        </authorList>
    </citation>
    <scope>NUCLEOTIDE SEQUENCE [LARGE SCALE GENOMIC DNA]</scope>
    <source>
        <strain evidence="1 2">Mal15</strain>
    </source>
</reference>
<dbReference type="Proteomes" id="UP000321353">
    <property type="component" value="Chromosome"/>
</dbReference>
<gene>
    <name evidence="1" type="ORF">Mal15_37550</name>
</gene>
<sequence length="84" mass="9296">MPRIGTTFLKEFPPSTLLQPADKETTRIFSLASYPSPLCNAPSRFRFRSEYLESPDGLRKPSGLFSLVRGALGRQGQNDGKPPV</sequence>
<proteinExistence type="predicted"/>
<dbReference type="KEGG" id="smam:Mal15_37550"/>
<accession>A0A5B9MGR2</accession>
<evidence type="ECO:0000313" key="2">
    <source>
        <dbReference type="Proteomes" id="UP000321353"/>
    </source>
</evidence>
<name>A0A5B9MGR2_9BACT</name>
<evidence type="ECO:0000313" key="1">
    <source>
        <dbReference type="EMBL" id="QEF99689.1"/>
    </source>
</evidence>
<keyword evidence="2" id="KW-1185">Reference proteome</keyword>
<dbReference type="EMBL" id="CP036264">
    <property type="protein sequence ID" value="QEF99689.1"/>
    <property type="molecule type" value="Genomic_DNA"/>
</dbReference>